<evidence type="ECO:0000313" key="7">
    <source>
        <dbReference type="EMBL" id="CAB4766459.1"/>
    </source>
</evidence>
<dbReference type="EMBL" id="CAEZYR010000146">
    <property type="protein sequence ID" value="CAB4766459.1"/>
    <property type="molecule type" value="Genomic_DNA"/>
</dbReference>
<keyword evidence="3" id="KW-0560">Oxidoreductase</keyword>
<proteinExistence type="predicted"/>
<reference evidence="7" key="1">
    <citation type="submission" date="2020-05" db="EMBL/GenBank/DDBJ databases">
        <authorList>
            <person name="Chiriac C."/>
            <person name="Salcher M."/>
            <person name="Ghai R."/>
            <person name="Kavagutti S V."/>
        </authorList>
    </citation>
    <scope>NUCLEOTIDE SEQUENCE</scope>
</reference>
<evidence type="ECO:0000256" key="2">
    <source>
        <dbReference type="ARBA" id="ARBA00022643"/>
    </source>
</evidence>
<dbReference type="GO" id="GO:0008726">
    <property type="term" value="F:alkanesulfonate monooxygenase activity"/>
    <property type="evidence" value="ECO:0007669"/>
    <property type="project" value="TreeGrafter"/>
</dbReference>
<dbReference type="NCBIfam" id="TIGR03560">
    <property type="entry name" value="F420_Rv1855c"/>
    <property type="match status" value="1"/>
</dbReference>
<keyword evidence="4" id="KW-0503">Monooxygenase</keyword>
<evidence type="ECO:0000256" key="5">
    <source>
        <dbReference type="SAM" id="MobiDB-lite"/>
    </source>
</evidence>
<evidence type="ECO:0000259" key="6">
    <source>
        <dbReference type="Pfam" id="PF00296"/>
    </source>
</evidence>
<evidence type="ECO:0000313" key="8">
    <source>
        <dbReference type="EMBL" id="CAB5026830.1"/>
    </source>
</evidence>
<dbReference type="SUPFAM" id="SSF51679">
    <property type="entry name" value="Bacterial luciferase-like"/>
    <property type="match status" value="1"/>
</dbReference>
<feature type="domain" description="Luciferase-like" evidence="6">
    <location>
        <begin position="1"/>
        <end position="247"/>
    </location>
</feature>
<evidence type="ECO:0000256" key="1">
    <source>
        <dbReference type="ARBA" id="ARBA00022630"/>
    </source>
</evidence>
<dbReference type="AlphaFoldDB" id="A0A6J6V5J2"/>
<gene>
    <name evidence="7" type="ORF">UFOPK2754_02818</name>
    <name evidence="8" type="ORF">UFOPK3967_03116</name>
</gene>
<keyword evidence="1" id="KW-0285">Flavoprotein</keyword>
<feature type="region of interest" description="Disordered" evidence="5">
    <location>
        <begin position="156"/>
        <end position="176"/>
    </location>
</feature>
<organism evidence="7">
    <name type="scientific">freshwater metagenome</name>
    <dbReference type="NCBI Taxonomy" id="449393"/>
    <lineage>
        <taxon>unclassified sequences</taxon>
        <taxon>metagenomes</taxon>
        <taxon>ecological metagenomes</taxon>
    </lineage>
</organism>
<dbReference type="PANTHER" id="PTHR42847:SF8">
    <property type="entry name" value="CONSERVED PROTEIN"/>
    <property type="match status" value="1"/>
</dbReference>
<dbReference type="GO" id="GO:0046306">
    <property type="term" value="P:alkanesulfonate catabolic process"/>
    <property type="evidence" value="ECO:0007669"/>
    <property type="project" value="TreeGrafter"/>
</dbReference>
<protein>
    <submittedName>
        <fullName evidence="7">Unannotated protein</fullName>
    </submittedName>
</protein>
<sequence>MRFGVKLMPQHCTWPELLDLFRAADQNPFFESAWTFDHFYPIYGDWEGPCLESWVTLSALAQATSRIRIGSMVNGIVYRHPAVTANMASALDIVSNGRLDLGLGAGWNERECQAYGIELGTLKERFDRFEESVQCIAALMRDQSVTLAGKYFTLTDARNEPKGPQRPHPPIVIGGGGEKRTLRIAAKYAQHWNFPGGRADDFRRKLDVLHGHCADIGRDPAEITTSTHLLMWPDKTVDDVARQAEVYASTGLDVGIVYLEAPVSPSVIDDLARVLAPFAG</sequence>
<name>A0A6J6V5J2_9ZZZZ</name>
<dbReference type="Pfam" id="PF00296">
    <property type="entry name" value="Bac_luciferase"/>
    <property type="match status" value="1"/>
</dbReference>
<dbReference type="InterPro" id="IPR050172">
    <property type="entry name" value="SsuD_RutA_monooxygenase"/>
</dbReference>
<keyword evidence="2" id="KW-0288">FMN</keyword>
<dbReference type="EMBL" id="CAFBOS010000314">
    <property type="protein sequence ID" value="CAB5026830.1"/>
    <property type="molecule type" value="Genomic_DNA"/>
</dbReference>
<evidence type="ECO:0000256" key="4">
    <source>
        <dbReference type="ARBA" id="ARBA00023033"/>
    </source>
</evidence>
<accession>A0A6J6V5J2</accession>
<dbReference type="InterPro" id="IPR019952">
    <property type="entry name" value="F420_OxRdatse_Rv1855c_pred"/>
</dbReference>
<dbReference type="InterPro" id="IPR011251">
    <property type="entry name" value="Luciferase-like_dom"/>
</dbReference>
<dbReference type="InterPro" id="IPR036661">
    <property type="entry name" value="Luciferase-like_sf"/>
</dbReference>
<dbReference type="PANTHER" id="PTHR42847">
    <property type="entry name" value="ALKANESULFONATE MONOOXYGENASE"/>
    <property type="match status" value="1"/>
</dbReference>
<dbReference type="Gene3D" id="3.20.20.30">
    <property type="entry name" value="Luciferase-like domain"/>
    <property type="match status" value="1"/>
</dbReference>
<evidence type="ECO:0000256" key="3">
    <source>
        <dbReference type="ARBA" id="ARBA00023002"/>
    </source>
</evidence>